<protein>
    <submittedName>
        <fullName evidence="3">Uncharacterized protein</fullName>
    </submittedName>
</protein>
<feature type="compositionally biased region" description="Low complexity" evidence="1">
    <location>
        <begin position="23"/>
        <end position="35"/>
    </location>
</feature>
<organism evidence="3 4">
    <name type="scientific">Dichotomopilus funicola</name>
    <dbReference type="NCBI Taxonomy" id="1934379"/>
    <lineage>
        <taxon>Eukaryota</taxon>
        <taxon>Fungi</taxon>
        <taxon>Dikarya</taxon>
        <taxon>Ascomycota</taxon>
        <taxon>Pezizomycotina</taxon>
        <taxon>Sordariomycetes</taxon>
        <taxon>Sordariomycetidae</taxon>
        <taxon>Sordariales</taxon>
        <taxon>Chaetomiaceae</taxon>
        <taxon>Dichotomopilus</taxon>
    </lineage>
</organism>
<evidence type="ECO:0000313" key="4">
    <source>
        <dbReference type="Proteomes" id="UP001302676"/>
    </source>
</evidence>
<evidence type="ECO:0000313" key="3">
    <source>
        <dbReference type="EMBL" id="KAK4147787.1"/>
    </source>
</evidence>
<dbReference type="Proteomes" id="UP001302676">
    <property type="component" value="Unassembled WGS sequence"/>
</dbReference>
<feature type="region of interest" description="Disordered" evidence="1">
    <location>
        <begin position="1"/>
        <end position="105"/>
    </location>
</feature>
<dbReference type="GeneID" id="87815711"/>
<evidence type="ECO:0000256" key="1">
    <source>
        <dbReference type="SAM" id="MobiDB-lite"/>
    </source>
</evidence>
<keyword evidence="4" id="KW-1185">Reference proteome</keyword>
<reference evidence="3" key="2">
    <citation type="submission" date="2023-05" db="EMBL/GenBank/DDBJ databases">
        <authorList>
            <consortium name="Lawrence Berkeley National Laboratory"/>
            <person name="Steindorff A."/>
            <person name="Hensen N."/>
            <person name="Bonometti L."/>
            <person name="Westerberg I."/>
            <person name="Brannstrom I.O."/>
            <person name="Guillou S."/>
            <person name="Cros-Aarteil S."/>
            <person name="Calhoun S."/>
            <person name="Haridas S."/>
            <person name="Kuo A."/>
            <person name="Mondo S."/>
            <person name="Pangilinan J."/>
            <person name="Riley R."/>
            <person name="Labutti K."/>
            <person name="Andreopoulos B."/>
            <person name="Lipzen A."/>
            <person name="Chen C."/>
            <person name="Yanf M."/>
            <person name="Daum C."/>
            <person name="Ng V."/>
            <person name="Clum A."/>
            <person name="Ohm R."/>
            <person name="Martin F."/>
            <person name="Silar P."/>
            <person name="Natvig D."/>
            <person name="Lalanne C."/>
            <person name="Gautier V."/>
            <person name="Ament-Velasquez S.L."/>
            <person name="Kruys A."/>
            <person name="Hutchinson M.I."/>
            <person name="Powell A.J."/>
            <person name="Barry K."/>
            <person name="Miller A.N."/>
            <person name="Grigoriev I.V."/>
            <person name="Debuchy R."/>
            <person name="Gladieux P."/>
            <person name="Thoren M.H."/>
            <person name="Johannesson H."/>
        </authorList>
    </citation>
    <scope>NUCLEOTIDE SEQUENCE</scope>
    <source>
        <strain evidence="3">CBS 141.50</strain>
    </source>
</reference>
<comment type="caution">
    <text evidence="3">The sequence shown here is derived from an EMBL/GenBank/DDBJ whole genome shotgun (WGS) entry which is preliminary data.</text>
</comment>
<feature type="transmembrane region" description="Helical" evidence="2">
    <location>
        <begin position="504"/>
        <end position="526"/>
    </location>
</feature>
<reference evidence="3" key="1">
    <citation type="journal article" date="2023" name="Mol. Phylogenet. Evol.">
        <title>Genome-scale phylogeny and comparative genomics of the fungal order Sordariales.</title>
        <authorList>
            <person name="Hensen N."/>
            <person name="Bonometti L."/>
            <person name="Westerberg I."/>
            <person name="Brannstrom I.O."/>
            <person name="Guillou S."/>
            <person name="Cros-Aarteil S."/>
            <person name="Calhoun S."/>
            <person name="Haridas S."/>
            <person name="Kuo A."/>
            <person name="Mondo S."/>
            <person name="Pangilinan J."/>
            <person name="Riley R."/>
            <person name="LaButti K."/>
            <person name="Andreopoulos B."/>
            <person name="Lipzen A."/>
            <person name="Chen C."/>
            <person name="Yan M."/>
            <person name="Daum C."/>
            <person name="Ng V."/>
            <person name="Clum A."/>
            <person name="Steindorff A."/>
            <person name="Ohm R.A."/>
            <person name="Martin F."/>
            <person name="Silar P."/>
            <person name="Natvig D.O."/>
            <person name="Lalanne C."/>
            <person name="Gautier V."/>
            <person name="Ament-Velasquez S.L."/>
            <person name="Kruys A."/>
            <person name="Hutchinson M.I."/>
            <person name="Powell A.J."/>
            <person name="Barry K."/>
            <person name="Miller A.N."/>
            <person name="Grigoriev I.V."/>
            <person name="Debuchy R."/>
            <person name="Gladieux P."/>
            <person name="Hiltunen Thoren M."/>
            <person name="Johannesson H."/>
        </authorList>
    </citation>
    <scope>NUCLEOTIDE SEQUENCE</scope>
    <source>
        <strain evidence="3">CBS 141.50</strain>
    </source>
</reference>
<keyword evidence="2" id="KW-0472">Membrane</keyword>
<dbReference type="EMBL" id="MU853555">
    <property type="protein sequence ID" value="KAK4147787.1"/>
    <property type="molecule type" value="Genomic_DNA"/>
</dbReference>
<sequence>MEGPDIYLRGGAGPNRDGPYRPPSTYSISSSSSSEELTKLRSKRTTKKQTPTTKRQGHHQAAPSSEYTAAPRNRFKHRESKRLGIQDSPLRPARAKPVRDKPNAGSEWMTWAASAARSSDSRVRELTSGSWRPTRARFDALWPMDGEVPDEWYEKLYSRLFESVRDFAETYFGHDDFPDVDVDGAEAEAEGKENEEGAIWLEAGLSNILLSFIGQIAIQDNNTGGWDALLTQRAQRECLVVGVVGKVLETAVFDDLLFGESEPGKTMLAAQDKSTVNAEGYHRTNLRSQNVRTLLAGETLPSSFWDAVDQLALQITTLMLPLLELVENHLPARKLRSLRRFYQDLHIIVSEAGYLSIGIRWSRNIFRFSQPFPGEVWNNDQEHVDDTVYKASEAAAKKADSAAEQKWKLERAGAKKAVWRRPSRMGKVQVVLWPKLERFATIGKVDPMTGVADGENLTTILKSQVVYYHGLANPEDEGEGGDYSTLDEWVSLAKRGGAVKRWFLVLRWATSISVLWLLLSVLGLYIPAVANFQHAITEEIAKMYRWFITSVWSPVASKSSSWGFGSSIWKWIARQWASLVSLVWGGKKQGPVEAVSSRFGWVTSWF</sequence>
<dbReference type="AlphaFoldDB" id="A0AAN6ZR32"/>
<keyword evidence="2" id="KW-0812">Transmembrane</keyword>
<evidence type="ECO:0000256" key="2">
    <source>
        <dbReference type="SAM" id="Phobius"/>
    </source>
</evidence>
<keyword evidence="2" id="KW-1133">Transmembrane helix</keyword>
<proteinExistence type="predicted"/>
<accession>A0AAN6ZR32</accession>
<dbReference type="RefSeq" id="XP_062641158.1">
    <property type="nucleotide sequence ID" value="XM_062779098.1"/>
</dbReference>
<name>A0AAN6ZR32_9PEZI</name>
<gene>
    <name evidence="3" type="ORF">C8A04DRAFT_24340</name>
</gene>